<keyword evidence="1" id="KW-0812">Transmembrane</keyword>
<dbReference type="Proteomes" id="UP000029385">
    <property type="component" value="Unassembled WGS sequence"/>
</dbReference>
<sequence length="245" mass="25521">MKRLPEVDLRYWVLILSATTLGETAGDLVSQSLGLGYGAGSLVLLTAFVVALLGQLRARRQRPGLYWTVILLTSTAGTTMSDFLTRSLALGYASGTLLLAALLAVVIVVWRRVEGAAGLRGALDLRAEAVYWSAILASSTLGTAFGDLIANGTALGFAGGTAALAVLLAGIAFAARFTRVSKETCYWLAIVVTHPIGATMGDFLTKPEGVGLGNVLASLVLLAVLALVSLSVRGDREVDVDLSPM</sequence>
<feature type="transmembrane region" description="Helical" evidence="1">
    <location>
        <begin position="90"/>
        <end position="110"/>
    </location>
</feature>
<feature type="transmembrane region" description="Helical" evidence="1">
    <location>
        <begin position="130"/>
        <end position="149"/>
    </location>
</feature>
<proteinExistence type="predicted"/>
<organism evidence="2 3">
    <name type="scientific">Arenimonas oryziterrae DSM 21050 = YC6267</name>
    <dbReference type="NCBI Taxonomy" id="1121015"/>
    <lineage>
        <taxon>Bacteria</taxon>
        <taxon>Pseudomonadati</taxon>
        <taxon>Pseudomonadota</taxon>
        <taxon>Gammaproteobacteria</taxon>
        <taxon>Lysobacterales</taxon>
        <taxon>Lysobacteraceae</taxon>
        <taxon>Arenimonas</taxon>
    </lineage>
</organism>
<protein>
    <recommendedName>
        <fullName evidence="4">Membrane-anchored protein</fullName>
    </recommendedName>
</protein>
<comment type="caution">
    <text evidence="2">The sequence shown here is derived from an EMBL/GenBank/DDBJ whole genome shotgun (WGS) entry which is preliminary data.</text>
</comment>
<name>A0A091AY81_9GAMM</name>
<keyword evidence="1" id="KW-1133">Transmembrane helix</keyword>
<evidence type="ECO:0000313" key="3">
    <source>
        <dbReference type="Proteomes" id="UP000029385"/>
    </source>
</evidence>
<dbReference type="OrthoDB" id="9794709at2"/>
<dbReference type="eggNOG" id="COG4705">
    <property type="taxonomic scope" value="Bacteria"/>
</dbReference>
<evidence type="ECO:0000313" key="2">
    <source>
        <dbReference type="EMBL" id="KFN44242.1"/>
    </source>
</evidence>
<reference evidence="2 3" key="1">
    <citation type="submission" date="2013-09" db="EMBL/GenBank/DDBJ databases">
        <title>Genome sequencing of Arenimonas oryziterrae.</title>
        <authorList>
            <person name="Chen F."/>
            <person name="Wang G."/>
        </authorList>
    </citation>
    <scope>NUCLEOTIDE SEQUENCE [LARGE SCALE GENOMIC DNA]</scope>
    <source>
        <strain evidence="2 3">YC6267</strain>
    </source>
</reference>
<dbReference type="STRING" id="1121015.GCA_000420545_01937"/>
<dbReference type="PATRIC" id="fig|1121015.4.peg.974"/>
<feature type="transmembrane region" description="Helical" evidence="1">
    <location>
        <begin position="35"/>
        <end position="53"/>
    </location>
</feature>
<feature type="transmembrane region" description="Helical" evidence="1">
    <location>
        <begin position="65"/>
        <end position="84"/>
    </location>
</feature>
<feature type="transmembrane region" description="Helical" evidence="1">
    <location>
        <begin position="155"/>
        <end position="174"/>
    </location>
</feature>
<dbReference type="RefSeq" id="WP_022969552.1">
    <property type="nucleotide sequence ID" value="NZ_ATVD01000003.1"/>
</dbReference>
<evidence type="ECO:0008006" key="4">
    <source>
        <dbReference type="Google" id="ProtNLM"/>
    </source>
</evidence>
<dbReference type="InterPro" id="IPR007136">
    <property type="entry name" value="DUF347"/>
</dbReference>
<evidence type="ECO:0000256" key="1">
    <source>
        <dbReference type="SAM" id="Phobius"/>
    </source>
</evidence>
<accession>A0A091AY81</accession>
<dbReference type="Pfam" id="PF03988">
    <property type="entry name" value="DUF347"/>
    <property type="match status" value="4"/>
</dbReference>
<gene>
    <name evidence="2" type="ORF">N789_07430</name>
</gene>
<dbReference type="EMBL" id="AVCI01000003">
    <property type="protein sequence ID" value="KFN44242.1"/>
    <property type="molecule type" value="Genomic_DNA"/>
</dbReference>
<keyword evidence="3" id="KW-1185">Reference proteome</keyword>
<feature type="transmembrane region" description="Helical" evidence="1">
    <location>
        <begin position="210"/>
        <end position="230"/>
    </location>
</feature>
<dbReference type="AlphaFoldDB" id="A0A091AY81"/>
<keyword evidence="1" id="KW-0472">Membrane</keyword>